<dbReference type="GO" id="GO:0003697">
    <property type="term" value="F:single-stranded DNA binding"/>
    <property type="evidence" value="ECO:0007669"/>
    <property type="project" value="InterPro"/>
</dbReference>
<organism evidence="4 5">
    <name type="scientific">Microseira wollei NIES-4236</name>
    <dbReference type="NCBI Taxonomy" id="2530354"/>
    <lineage>
        <taxon>Bacteria</taxon>
        <taxon>Bacillati</taxon>
        <taxon>Cyanobacteriota</taxon>
        <taxon>Cyanophyceae</taxon>
        <taxon>Oscillatoriophycideae</taxon>
        <taxon>Aerosakkonematales</taxon>
        <taxon>Aerosakkonemataceae</taxon>
        <taxon>Microseira</taxon>
    </lineage>
</organism>
<evidence type="ECO:0000256" key="2">
    <source>
        <dbReference type="PROSITE-ProRule" id="PRU00252"/>
    </source>
</evidence>
<gene>
    <name evidence="4" type="ORF">MiSe_12790</name>
</gene>
<dbReference type="PROSITE" id="PS50935">
    <property type="entry name" value="SSB"/>
    <property type="match status" value="1"/>
</dbReference>
<feature type="region of interest" description="Disordered" evidence="3">
    <location>
        <begin position="108"/>
        <end position="178"/>
    </location>
</feature>
<evidence type="ECO:0000313" key="4">
    <source>
        <dbReference type="EMBL" id="GET36528.1"/>
    </source>
</evidence>
<dbReference type="InterPro" id="IPR011344">
    <property type="entry name" value="ssDNA-bd"/>
</dbReference>
<reference evidence="4" key="1">
    <citation type="submission" date="2019-10" db="EMBL/GenBank/DDBJ databases">
        <title>Draft genome sequece of Microseira wollei NIES-4236.</title>
        <authorList>
            <person name="Yamaguchi H."/>
            <person name="Suzuki S."/>
            <person name="Kawachi M."/>
        </authorList>
    </citation>
    <scope>NUCLEOTIDE SEQUENCE</scope>
    <source>
        <strain evidence="4">NIES-4236</strain>
    </source>
</reference>
<dbReference type="GO" id="GO:0006260">
    <property type="term" value="P:DNA replication"/>
    <property type="evidence" value="ECO:0007669"/>
    <property type="project" value="InterPro"/>
</dbReference>
<protein>
    <submittedName>
        <fullName evidence="4">Single-strand binding protein</fullName>
    </submittedName>
</protein>
<dbReference type="PANTHER" id="PTHR10302:SF27">
    <property type="entry name" value="SINGLE-STRANDED DNA-BINDING PROTEIN"/>
    <property type="match status" value="1"/>
</dbReference>
<dbReference type="RefSeq" id="WP_226576272.1">
    <property type="nucleotide sequence ID" value="NZ_BLAY01000014.1"/>
</dbReference>
<dbReference type="InterPro" id="IPR000424">
    <property type="entry name" value="Primosome_PriB/ssb"/>
</dbReference>
<dbReference type="CDD" id="cd04496">
    <property type="entry name" value="SSB_OBF"/>
    <property type="match status" value="1"/>
</dbReference>
<comment type="caution">
    <text evidence="4">The sequence shown here is derived from an EMBL/GenBank/DDBJ whole genome shotgun (WGS) entry which is preliminary data.</text>
</comment>
<dbReference type="PANTHER" id="PTHR10302">
    <property type="entry name" value="SINGLE-STRANDED DNA-BINDING PROTEIN"/>
    <property type="match status" value="1"/>
</dbReference>
<dbReference type="GO" id="GO:0009295">
    <property type="term" value="C:nucleoid"/>
    <property type="evidence" value="ECO:0007669"/>
    <property type="project" value="TreeGrafter"/>
</dbReference>
<evidence type="ECO:0000313" key="5">
    <source>
        <dbReference type="Proteomes" id="UP001050975"/>
    </source>
</evidence>
<feature type="compositionally biased region" description="Pro residues" evidence="3">
    <location>
        <begin position="153"/>
        <end position="165"/>
    </location>
</feature>
<dbReference type="Proteomes" id="UP001050975">
    <property type="component" value="Unassembled WGS sequence"/>
</dbReference>
<sequence length="178" mass="19660">MNSCILMAEIVDEPQLRYTPDNQVPVAEMVVEFPGLRSEEPPSTLKVVGWGNLAQEIKERCHPGDRVVLEGRLSMNTIERKPEGFKEKRAELTVQKVHYLEADRNFIPAEPASTPAKTTPAYSSPDYSSRSATATASPPKVATVPQVHDDEPIPPVTTPQFPSQPMPVSEPDVDEIPF</sequence>
<feature type="compositionally biased region" description="Polar residues" evidence="3">
    <location>
        <begin position="115"/>
        <end position="127"/>
    </location>
</feature>
<feature type="compositionally biased region" description="Low complexity" evidence="3">
    <location>
        <begin position="128"/>
        <end position="137"/>
    </location>
</feature>
<accession>A0AAV3X3E0</accession>
<dbReference type="EMBL" id="BLAY01000014">
    <property type="protein sequence ID" value="GET36528.1"/>
    <property type="molecule type" value="Genomic_DNA"/>
</dbReference>
<proteinExistence type="predicted"/>
<dbReference type="Pfam" id="PF00436">
    <property type="entry name" value="SSB"/>
    <property type="match status" value="1"/>
</dbReference>
<dbReference type="Gene3D" id="2.40.50.140">
    <property type="entry name" value="Nucleic acid-binding proteins"/>
    <property type="match status" value="1"/>
</dbReference>
<evidence type="ECO:0000256" key="1">
    <source>
        <dbReference type="ARBA" id="ARBA00023125"/>
    </source>
</evidence>
<keyword evidence="5" id="KW-1185">Reference proteome</keyword>
<name>A0AAV3X3E0_9CYAN</name>
<keyword evidence="1 2" id="KW-0238">DNA-binding</keyword>
<dbReference type="InterPro" id="IPR012340">
    <property type="entry name" value="NA-bd_OB-fold"/>
</dbReference>
<evidence type="ECO:0000256" key="3">
    <source>
        <dbReference type="SAM" id="MobiDB-lite"/>
    </source>
</evidence>
<dbReference type="SUPFAM" id="SSF50249">
    <property type="entry name" value="Nucleic acid-binding proteins"/>
    <property type="match status" value="1"/>
</dbReference>
<dbReference type="AlphaFoldDB" id="A0AAV3X3E0"/>